<keyword evidence="9" id="KW-1185">Reference proteome</keyword>
<dbReference type="PANTHER" id="PTHR31001:SF40">
    <property type="entry name" value="ZN(II)2CYS6 TRANSCRIPTION FACTOR (EUROFUNG)"/>
    <property type="match status" value="1"/>
</dbReference>
<feature type="compositionally biased region" description="Low complexity" evidence="6">
    <location>
        <begin position="87"/>
        <end position="106"/>
    </location>
</feature>
<evidence type="ECO:0000313" key="8">
    <source>
        <dbReference type="EMBL" id="KAJ5240615.1"/>
    </source>
</evidence>
<dbReference type="InterPro" id="IPR001138">
    <property type="entry name" value="Zn2Cys6_DnaBD"/>
</dbReference>
<dbReference type="PANTHER" id="PTHR31001">
    <property type="entry name" value="UNCHARACTERIZED TRANSCRIPTIONAL REGULATORY PROTEIN"/>
    <property type="match status" value="1"/>
</dbReference>
<dbReference type="Pfam" id="PF00172">
    <property type="entry name" value="Zn_clus"/>
    <property type="match status" value="1"/>
</dbReference>
<keyword evidence="5" id="KW-0539">Nucleus</keyword>
<evidence type="ECO:0000256" key="3">
    <source>
        <dbReference type="ARBA" id="ARBA00023125"/>
    </source>
</evidence>
<accession>A0A9W9PA73</accession>
<dbReference type="CDD" id="cd00067">
    <property type="entry name" value="GAL4"/>
    <property type="match status" value="1"/>
</dbReference>
<dbReference type="GeneID" id="81380293"/>
<name>A0A9W9PA73_PENCI</name>
<evidence type="ECO:0000259" key="7">
    <source>
        <dbReference type="PROSITE" id="PS50048"/>
    </source>
</evidence>
<evidence type="ECO:0000256" key="6">
    <source>
        <dbReference type="SAM" id="MobiDB-lite"/>
    </source>
</evidence>
<dbReference type="Proteomes" id="UP001147733">
    <property type="component" value="Unassembled WGS sequence"/>
</dbReference>
<dbReference type="SMART" id="SM00066">
    <property type="entry name" value="GAL4"/>
    <property type="match status" value="1"/>
</dbReference>
<evidence type="ECO:0000256" key="4">
    <source>
        <dbReference type="ARBA" id="ARBA00023163"/>
    </source>
</evidence>
<reference evidence="8" key="2">
    <citation type="journal article" date="2023" name="IMA Fungus">
        <title>Comparative genomic study of the Penicillium genus elucidates a diverse pangenome and 15 lateral gene transfer events.</title>
        <authorList>
            <person name="Petersen C."/>
            <person name="Sorensen T."/>
            <person name="Nielsen M.R."/>
            <person name="Sondergaard T.E."/>
            <person name="Sorensen J.L."/>
            <person name="Fitzpatrick D.A."/>
            <person name="Frisvad J.C."/>
            <person name="Nielsen K.L."/>
        </authorList>
    </citation>
    <scope>NUCLEOTIDE SEQUENCE</scope>
    <source>
        <strain evidence="8">IBT 23319</strain>
    </source>
</reference>
<dbReference type="AlphaFoldDB" id="A0A9W9PA73"/>
<comment type="caution">
    <text evidence="8">The sequence shown here is derived from an EMBL/GenBank/DDBJ whole genome shotgun (WGS) entry which is preliminary data.</text>
</comment>
<sequence length="484" mass="54732">MYNAQPHPRCKNTSARRSATTKAACLPCRQRKIRCQGQVSPCGTCVSRKIEGKCAFPDQETVSVPEQASQVIRNDFNGKMPEEDQTWDTTDNTSTLSDLSSTPSLSVGATDDESEARKARADTIFGQLLQALPSGQMMKDLKGRYFAYVSPTDFEKEFLIFHQHPAVTPLAWLSLLFVVLALACLTEEHPDSIRPYRLLSMRYDRIAWHSLSTDSPPFQPSVTAWKAMVLLIYGRLHRGENVSEDLRLAYNMANTIGCDLCCRQPPECEKHGILWIGLEMLCSMNRQASGNACEHGHSRRNGLWVKTYGKDFVGLPRLRMGYQMLYPAKERFTLLHSKLLELSGFIADSTPDGFLSAWSLLGLLGQMSYIGASIDEFSDELSASDAQPEVGFVQLKILQYWFQYLLLCAYKPFLEKYFSGDTSPHTLFYAAKCVESAQAIRVVFRSLSDNQPCKAFTWYFRVFGREYVAVAERTLKRTNHLRYG</sequence>
<proteinExistence type="predicted"/>
<dbReference type="EMBL" id="JAPQKT010000002">
    <property type="protein sequence ID" value="KAJ5240615.1"/>
    <property type="molecule type" value="Genomic_DNA"/>
</dbReference>
<evidence type="ECO:0000313" key="9">
    <source>
        <dbReference type="Proteomes" id="UP001147733"/>
    </source>
</evidence>
<protein>
    <recommendedName>
        <fullName evidence="7">Zn(2)-C6 fungal-type domain-containing protein</fullName>
    </recommendedName>
</protein>
<gene>
    <name evidence="8" type="ORF">N7469_002206</name>
</gene>
<dbReference type="PROSITE" id="PS50048">
    <property type="entry name" value="ZN2_CY6_FUNGAL_2"/>
    <property type="match status" value="1"/>
</dbReference>
<dbReference type="SUPFAM" id="SSF57701">
    <property type="entry name" value="Zn2/Cys6 DNA-binding domain"/>
    <property type="match status" value="1"/>
</dbReference>
<evidence type="ECO:0000256" key="1">
    <source>
        <dbReference type="ARBA" id="ARBA00004123"/>
    </source>
</evidence>
<dbReference type="RefSeq" id="XP_056503620.1">
    <property type="nucleotide sequence ID" value="XM_056641126.1"/>
</dbReference>
<comment type="subcellular location">
    <subcellularLocation>
        <location evidence="1">Nucleus</location>
    </subcellularLocation>
</comment>
<dbReference type="InterPro" id="IPR036864">
    <property type="entry name" value="Zn2-C6_fun-type_DNA-bd_sf"/>
</dbReference>
<dbReference type="Gene3D" id="4.10.240.10">
    <property type="entry name" value="Zn(2)-C6 fungal-type DNA-binding domain"/>
    <property type="match status" value="1"/>
</dbReference>
<keyword evidence="4" id="KW-0804">Transcription</keyword>
<evidence type="ECO:0000256" key="2">
    <source>
        <dbReference type="ARBA" id="ARBA00023015"/>
    </source>
</evidence>
<evidence type="ECO:0000256" key="5">
    <source>
        <dbReference type="ARBA" id="ARBA00023242"/>
    </source>
</evidence>
<organism evidence="8 9">
    <name type="scientific">Penicillium citrinum</name>
    <dbReference type="NCBI Taxonomy" id="5077"/>
    <lineage>
        <taxon>Eukaryota</taxon>
        <taxon>Fungi</taxon>
        <taxon>Dikarya</taxon>
        <taxon>Ascomycota</taxon>
        <taxon>Pezizomycotina</taxon>
        <taxon>Eurotiomycetes</taxon>
        <taxon>Eurotiomycetidae</taxon>
        <taxon>Eurotiales</taxon>
        <taxon>Aspergillaceae</taxon>
        <taxon>Penicillium</taxon>
    </lineage>
</organism>
<dbReference type="PROSITE" id="PS00463">
    <property type="entry name" value="ZN2_CY6_FUNGAL_1"/>
    <property type="match status" value="1"/>
</dbReference>
<dbReference type="OrthoDB" id="4361601at2759"/>
<dbReference type="CDD" id="cd12148">
    <property type="entry name" value="fungal_TF_MHR"/>
    <property type="match status" value="1"/>
</dbReference>
<dbReference type="GO" id="GO:0008270">
    <property type="term" value="F:zinc ion binding"/>
    <property type="evidence" value="ECO:0007669"/>
    <property type="project" value="InterPro"/>
</dbReference>
<reference evidence="8" key="1">
    <citation type="submission" date="2022-11" db="EMBL/GenBank/DDBJ databases">
        <authorList>
            <person name="Petersen C."/>
        </authorList>
    </citation>
    <scope>NUCLEOTIDE SEQUENCE</scope>
    <source>
        <strain evidence="8">IBT 23319</strain>
    </source>
</reference>
<keyword evidence="3" id="KW-0238">DNA-binding</keyword>
<dbReference type="GO" id="GO:0003677">
    <property type="term" value="F:DNA binding"/>
    <property type="evidence" value="ECO:0007669"/>
    <property type="project" value="UniProtKB-KW"/>
</dbReference>
<keyword evidence="2" id="KW-0805">Transcription regulation</keyword>
<feature type="domain" description="Zn(2)-C6 fungal-type" evidence="7">
    <location>
        <begin position="24"/>
        <end position="56"/>
    </location>
</feature>
<dbReference type="GO" id="GO:0005634">
    <property type="term" value="C:nucleus"/>
    <property type="evidence" value="ECO:0007669"/>
    <property type="project" value="UniProtKB-SubCell"/>
</dbReference>
<dbReference type="InterPro" id="IPR050613">
    <property type="entry name" value="Sec_Metabolite_Reg"/>
</dbReference>
<feature type="region of interest" description="Disordered" evidence="6">
    <location>
        <begin position="78"/>
        <end position="113"/>
    </location>
</feature>
<dbReference type="GO" id="GO:0000981">
    <property type="term" value="F:DNA-binding transcription factor activity, RNA polymerase II-specific"/>
    <property type="evidence" value="ECO:0007669"/>
    <property type="project" value="InterPro"/>
</dbReference>